<organism evidence="11 12">
    <name type="scientific">Salarias fasciatus</name>
    <name type="common">Jewelled blenny</name>
    <name type="synonym">Blennius fasciatus</name>
    <dbReference type="NCBI Taxonomy" id="181472"/>
    <lineage>
        <taxon>Eukaryota</taxon>
        <taxon>Metazoa</taxon>
        <taxon>Chordata</taxon>
        <taxon>Craniata</taxon>
        <taxon>Vertebrata</taxon>
        <taxon>Euteleostomi</taxon>
        <taxon>Actinopterygii</taxon>
        <taxon>Neopterygii</taxon>
        <taxon>Teleostei</taxon>
        <taxon>Neoteleostei</taxon>
        <taxon>Acanthomorphata</taxon>
        <taxon>Ovalentaria</taxon>
        <taxon>Blenniimorphae</taxon>
        <taxon>Blenniiformes</taxon>
        <taxon>Blennioidei</taxon>
        <taxon>Blenniidae</taxon>
        <taxon>Salariinae</taxon>
        <taxon>Salarias</taxon>
    </lineage>
</organism>
<feature type="compositionally biased region" description="Acidic residues" evidence="9">
    <location>
        <begin position="327"/>
        <end position="339"/>
    </location>
</feature>
<evidence type="ECO:0000313" key="11">
    <source>
        <dbReference type="Ensembl" id="ENSSFAP00005008868.1"/>
    </source>
</evidence>
<dbReference type="PANTHER" id="PTHR14885:SF3">
    <property type="entry name" value="CILIA- AND FLAGELLA-ASSOCIATED PROTEIN 44"/>
    <property type="match status" value="1"/>
</dbReference>
<dbReference type="SUPFAM" id="SSF50978">
    <property type="entry name" value="WD40 repeat-like"/>
    <property type="match status" value="1"/>
</dbReference>
<reference evidence="11" key="1">
    <citation type="submission" date="2019-06" db="EMBL/GenBank/DDBJ databases">
        <authorList>
            <consortium name="Wellcome Sanger Institute Data Sharing"/>
        </authorList>
    </citation>
    <scope>NUCLEOTIDE SEQUENCE [LARGE SCALE GENOMIC DNA]</scope>
</reference>
<feature type="transmembrane region" description="Helical" evidence="10">
    <location>
        <begin position="398"/>
        <end position="415"/>
    </location>
</feature>
<accession>A0A672FQA1</accession>
<keyword evidence="7" id="KW-0966">Cell projection</keyword>
<keyword evidence="2" id="KW-0963">Cytoplasm</keyword>
<keyword evidence="10" id="KW-1133">Transmembrane helix</keyword>
<keyword evidence="4" id="KW-0677">Repeat</keyword>
<keyword evidence="3 8" id="KW-0853">WD repeat</keyword>
<feature type="region of interest" description="Disordered" evidence="9">
    <location>
        <begin position="318"/>
        <end position="342"/>
    </location>
</feature>
<evidence type="ECO:0000256" key="2">
    <source>
        <dbReference type="ARBA" id="ARBA00022490"/>
    </source>
</evidence>
<dbReference type="PROSITE" id="PS50082">
    <property type="entry name" value="WD_REPEATS_2"/>
    <property type="match status" value="1"/>
</dbReference>
<evidence type="ECO:0000256" key="7">
    <source>
        <dbReference type="ARBA" id="ARBA00023273"/>
    </source>
</evidence>
<evidence type="ECO:0000256" key="9">
    <source>
        <dbReference type="SAM" id="MobiDB-lite"/>
    </source>
</evidence>
<dbReference type="InterPro" id="IPR001680">
    <property type="entry name" value="WD40_rpt"/>
</dbReference>
<dbReference type="Proteomes" id="UP000472267">
    <property type="component" value="Chromosome 14"/>
</dbReference>
<comment type="subcellular location">
    <subcellularLocation>
        <location evidence="1">Cytoplasm</location>
        <location evidence="1">Cytoskeleton</location>
        <location evidence="1">Cilium axoneme</location>
    </subcellularLocation>
</comment>
<dbReference type="GO" id="GO:0003341">
    <property type="term" value="P:cilium movement"/>
    <property type="evidence" value="ECO:0007669"/>
    <property type="project" value="UniProtKB-ARBA"/>
</dbReference>
<dbReference type="GO" id="GO:0005930">
    <property type="term" value="C:axoneme"/>
    <property type="evidence" value="ECO:0007669"/>
    <property type="project" value="UniProtKB-SubCell"/>
</dbReference>
<evidence type="ECO:0000256" key="4">
    <source>
        <dbReference type="ARBA" id="ARBA00022737"/>
    </source>
</evidence>
<evidence type="ECO:0000256" key="10">
    <source>
        <dbReference type="SAM" id="Phobius"/>
    </source>
</evidence>
<dbReference type="PROSITE" id="PS50294">
    <property type="entry name" value="WD_REPEATS_REGION"/>
    <property type="match status" value="1"/>
</dbReference>
<dbReference type="InterPro" id="IPR036322">
    <property type="entry name" value="WD40_repeat_dom_sf"/>
</dbReference>
<sequence>EDEQLFTFGSDGAVRGWDFQRISGADSDSGSNKLEIEPLSEIMVGHDVCLSSIVKSPELDSFIWFAQDSGGAIWKIDLSFTHKTLNPECLFSFHGGMIQSLDVSKKSHLMATTSLSRSVKVFDFLHKRELTTANFNQGGTVLLWAPLSVSSSQCLLVVGFEDGVVRLMELYNPEKLNVASKHSAKEEAKLQLKQAFKPHNAAVTAVAYDANGEVLATGGADNTVFFFTVGEKYDPIGFVHVPGAVQALEWSPNSHPEKRLLILCQNGHVVEVHRPDPESQQRAETFLLSGLSRRSFRFRSIKFQIKRHQEISRRQLIKEQQKKERAEEEEVLEEEEEIELPPTPDAPSPLYCGFYSQPGQFWLSMVNMQKHISGWRPLPQELQKCAFSFLNKSIKRKLGSYVIFLISLFTFQGGFDSGFLYHCKFSESRDEDPDQQQDEPFDFLAVDNADNDPIHALTFRSSKSRPTSFIRNYSWTVDLLYRLCGFFALLSLFHFYCILIVGSHLGSFTFSFTTVSQ</sequence>
<keyword evidence="10" id="KW-0812">Transmembrane</keyword>
<name>A0A672FQA1_SALFA</name>
<evidence type="ECO:0000256" key="3">
    <source>
        <dbReference type="ARBA" id="ARBA00022574"/>
    </source>
</evidence>
<dbReference type="Ensembl" id="ENSSFAT00005009295.1">
    <property type="protein sequence ID" value="ENSSFAP00005008868.1"/>
    <property type="gene ID" value="ENSSFAG00005005144.1"/>
</dbReference>
<evidence type="ECO:0000313" key="12">
    <source>
        <dbReference type="Proteomes" id="UP000472267"/>
    </source>
</evidence>
<dbReference type="Gene3D" id="2.130.10.10">
    <property type="entry name" value="YVTN repeat-like/Quinoprotein amine dehydrogenase"/>
    <property type="match status" value="1"/>
</dbReference>
<protein>
    <submittedName>
        <fullName evidence="11">Uncharacterized protein</fullName>
    </submittedName>
</protein>
<evidence type="ECO:0000256" key="1">
    <source>
        <dbReference type="ARBA" id="ARBA00004430"/>
    </source>
</evidence>
<feature type="transmembrane region" description="Helical" evidence="10">
    <location>
        <begin position="479"/>
        <end position="501"/>
    </location>
</feature>
<evidence type="ECO:0000256" key="5">
    <source>
        <dbReference type="ARBA" id="ARBA00023054"/>
    </source>
</evidence>
<feature type="repeat" description="WD" evidence="8">
    <location>
        <begin position="196"/>
        <end position="229"/>
    </location>
</feature>
<dbReference type="Pfam" id="PF00400">
    <property type="entry name" value="WD40"/>
    <property type="match status" value="2"/>
</dbReference>
<dbReference type="OMA" id="PDPVCLF"/>
<keyword evidence="6" id="KW-0206">Cytoskeleton</keyword>
<keyword evidence="12" id="KW-1185">Reference proteome</keyword>
<evidence type="ECO:0000256" key="6">
    <source>
        <dbReference type="ARBA" id="ARBA00023212"/>
    </source>
</evidence>
<evidence type="ECO:0000256" key="8">
    <source>
        <dbReference type="PROSITE-ProRule" id="PRU00221"/>
    </source>
</evidence>
<keyword evidence="5" id="KW-0175">Coiled coil</keyword>
<proteinExistence type="predicted"/>
<dbReference type="InParanoid" id="A0A672FQA1"/>
<dbReference type="AlphaFoldDB" id="A0A672FQA1"/>
<dbReference type="PANTHER" id="PTHR14885">
    <property type="entry name" value="CILIA- AND FLAGELLA-ASSOCIATED PROTEIN 43-RELATED"/>
    <property type="match status" value="1"/>
</dbReference>
<reference evidence="11" key="3">
    <citation type="submission" date="2025-09" db="UniProtKB">
        <authorList>
            <consortium name="Ensembl"/>
        </authorList>
    </citation>
    <scope>IDENTIFICATION</scope>
</reference>
<dbReference type="SMART" id="SM00320">
    <property type="entry name" value="WD40"/>
    <property type="match status" value="2"/>
</dbReference>
<dbReference type="InterPro" id="IPR015943">
    <property type="entry name" value="WD40/YVTN_repeat-like_dom_sf"/>
</dbReference>
<reference evidence="11" key="2">
    <citation type="submission" date="2025-08" db="UniProtKB">
        <authorList>
            <consortium name="Ensembl"/>
        </authorList>
    </citation>
    <scope>IDENTIFICATION</scope>
</reference>
<keyword evidence="10" id="KW-0472">Membrane</keyword>